<comment type="caution">
    <text evidence="2">The sequence shown here is derived from an EMBL/GenBank/DDBJ whole genome shotgun (WGS) entry which is preliminary data.</text>
</comment>
<evidence type="ECO:0000313" key="2">
    <source>
        <dbReference type="EMBL" id="GIQ92970.1"/>
    </source>
</evidence>
<feature type="domain" description="ABC transporter" evidence="1">
    <location>
        <begin position="4"/>
        <end position="40"/>
    </location>
</feature>
<gene>
    <name evidence="2" type="ORF">KIPB_017077</name>
</gene>
<dbReference type="InterPro" id="IPR027417">
    <property type="entry name" value="P-loop_NTPase"/>
</dbReference>
<evidence type="ECO:0000313" key="3">
    <source>
        <dbReference type="Proteomes" id="UP000265618"/>
    </source>
</evidence>
<sequence>MWDVADKPAGKFSGGMLRRLCIAMALIGYPELVLLDEPTT</sequence>
<accession>A0A9K3GSA8</accession>
<dbReference type="GO" id="GO:0005319">
    <property type="term" value="F:lipid transporter activity"/>
    <property type="evidence" value="ECO:0007669"/>
    <property type="project" value="TreeGrafter"/>
</dbReference>
<dbReference type="EMBL" id="BDIP01011058">
    <property type="protein sequence ID" value="GIQ92970.1"/>
    <property type="molecule type" value="Genomic_DNA"/>
</dbReference>
<name>A0A9K3GSA8_9EUKA</name>
<dbReference type="AlphaFoldDB" id="A0A9K3GSA8"/>
<dbReference type="Gene3D" id="3.40.50.300">
    <property type="entry name" value="P-loop containing nucleotide triphosphate hydrolases"/>
    <property type="match status" value="1"/>
</dbReference>
<dbReference type="SUPFAM" id="SSF52540">
    <property type="entry name" value="P-loop containing nucleoside triphosphate hydrolases"/>
    <property type="match status" value="1"/>
</dbReference>
<dbReference type="InterPro" id="IPR003439">
    <property type="entry name" value="ABC_transporter-like_ATP-bd"/>
</dbReference>
<keyword evidence="3" id="KW-1185">Reference proteome</keyword>
<reference evidence="2 3" key="1">
    <citation type="journal article" date="2018" name="PLoS ONE">
        <title>The draft genome of Kipferlia bialata reveals reductive genome evolution in fornicate parasites.</title>
        <authorList>
            <person name="Tanifuji G."/>
            <person name="Takabayashi S."/>
            <person name="Kume K."/>
            <person name="Takagi M."/>
            <person name="Nakayama T."/>
            <person name="Kamikawa R."/>
            <person name="Inagaki Y."/>
            <person name="Hashimoto T."/>
        </authorList>
    </citation>
    <scope>NUCLEOTIDE SEQUENCE [LARGE SCALE GENOMIC DNA]</scope>
    <source>
        <strain evidence="2">NY0173</strain>
    </source>
</reference>
<dbReference type="GO" id="GO:0016020">
    <property type="term" value="C:membrane"/>
    <property type="evidence" value="ECO:0007669"/>
    <property type="project" value="InterPro"/>
</dbReference>
<organism evidence="2 3">
    <name type="scientific">Kipferlia bialata</name>
    <dbReference type="NCBI Taxonomy" id="797122"/>
    <lineage>
        <taxon>Eukaryota</taxon>
        <taxon>Metamonada</taxon>
        <taxon>Carpediemonas-like organisms</taxon>
        <taxon>Kipferlia</taxon>
    </lineage>
</organism>
<dbReference type="InterPro" id="IPR026082">
    <property type="entry name" value="ABCA"/>
</dbReference>
<dbReference type="Pfam" id="PF00005">
    <property type="entry name" value="ABC_tran"/>
    <property type="match status" value="1"/>
</dbReference>
<protein>
    <submittedName>
        <fullName evidence="2">ABC transporter A, ABCA</fullName>
    </submittedName>
</protein>
<dbReference type="Proteomes" id="UP000265618">
    <property type="component" value="Unassembled WGS sequence"/>
</dbReference>
<dbReference type="OrthoDB" id="8061355at2759"/>
<feature type="non-terminal residue" evidence="2">
    <location>
        <position position="40"/>
    </location>
</feature>
<dbReference type="PANTHER" id="PTHR19229">
    <property type="entry name" value="ATP-BINDING CASSETTE TRANSPORTER SUBFAMILY A ABCA"/>
    <property type="match status" value="1"/>
</dbReference>
<dbReference type="GO" id="GO:0140359">
    <property type="term" value="F:ABC-type transporter activity"/>
    <property type="evidence" value="ECO:0007669"/>
    <property type="project" value="InterPro"/>
</dbReference>
<evidence type="ECO:0000259" key="1">
    <source>
        <dbReference type="Pfam" id="PF00005"/>
    </source>
</evidence>
<dbReference type="GO" id="GO:0016887">
    <property type="term" value="F:ATP hydrolysis activity"/>
    <property type="evidence" value="ECO:0007669"/>
    <property type="project" value="InterPro"/>
</dbReference>
<proteinExistence type="predicted"/>
<dbReference type="GO" id="GO:0005524">
    <property type="term" value="F:ATP binding"/>
    <property type="evidence" value="ECO:0007669"/>
    <property type="project" value="InterPro"/>
</dbReference>